<dbReference type="RefSeq" id="WP_074701031.1">
    <property type="nucleotide sequence ID" value="NZ_CP018863.1"/>
</dbReference>
<dbReference type="Gene3D" id="1.10.10.10">
    <property type="entry name" value="Winged helix-like DNA-binding domain superfamily/Winged helix DNA-binding domain"/>
    <property type="match status" value="1"/>
</dbReference>
<dbReference type="Pfam" id="PF01047">
    <property type="entry name" value="MarR"/>
    <property type="match status" value="1"/>
</dbReference>
<dbReference type="InterPro" id="IPR039422">
    <property type="entry name" value="MarR/SlyA-like"/>
</dbReference>
<evidence type="ECO:0000313" key="3">
    <source>
        <dbReference type="Proteomes" id="UP000181917"/>
    </source>
</evidence>
<dbReference type="InterPro" id="IPR036390">
    <property type="entry name" value="WH_DNA-bd_sf"/>
</dbReference>
<dbReference type="KEGG" id="acry:AC20117_03110"/>
<reference evidence="2 3" key="1">
    <citation type="submission" date="2016-10" db="EMBL/GenBank/DDBJ databases">
        <authorList>
            <person name="de Groot N.N."/>
        </authorList>
    </citation>
    <scope>NUCLEOTIDE SEQUENCE [LARGE SCALE GENOMIC DNA]</scope>
    <source>
        <strain evidence="2 3">DSM 20117</strain>
    </source>
</reference>
<name>A0A1H1ECQ9_9MICC</name>
<dbReference type="OrthoDB" id="8635520at2"/>
<dbReference type="GO" id="GO:0003700">
    <property type="term" value="F:DNA-binding transcription factor activity"/>
    <property type="evidence" value="ECO:0007669"/>
    <property type="project" value="InterPro"/>
</dbReference>
<evidence type="ECO:0000313" key="2">
    <source>
        <dbReference type="EMBL" id="SDQ86535.1"/>
    </source>
</evidence>
<dbReference type="AlphaFoldDB" id="A0A1H1ECQ9"/>
<dbReference type="PRINTS" id="PR00598">
    <property type="entry name" value="HTHMARR"/>
</dbReference>
<organism evidence="2 3">
    <name type="scientific">Crystallibacter crystallopoietes</name>
    <dbReference type="NCBI Taxonomy" id="37928"/>
    <lineage>
        <taxon>Bacteria</taxon>
        <taxon>Bacillati</taxon>
        <taxon>Actinomycetota</taxon>
        <taxon>Actinomycetes</taxon>
        <taxon>Micrococcales</taxon>
        <taxon>Micrococcaceae</taxon>
        <taxon>Crystallibacter</taxon>
    </lineage>
</organism>
<dbReference type="GO" id="GO:0003677">
    <property type="term" value="F:DNA binding"/>
    <property type="evidence" value="ECO:0007669"/>
    <property type="project" value="UniProtKB-KW"/>
</dbReference>
<dbReference type="Proteomes" id="UP000181917">
    <property type="component" value="Unassembled WGS sequence"/>
</dbReference>
<dbReference type="EMBL" id="FNKH01000002">
    <property type="protein sequence ID" value="SDQ86535.1"/>
    <property type="molecule type" value="Genomic_DNA"/>
</dbReference>
<gene>
    <name evidence="2" type="ORF">SAMN04489742_2872</name>
</gene>
<dbReference type="PANTHER" id="PTHR33164:SF99">
    <property type="entry name" value="MARR FAMILY REGULATORY PROTEIN"/>
    <property type="match status" value="1"/>
</dbReference>
<dbReference type="PANTHER" id="PTHR33164">
    <property type="entry name" value="TRANSCRIPTIONAL REGULATOR, MARR FAMILY"/>
    <property type="match status" value="1"/>
</dbReference>
<accession>A0A1H1ECQ9</accession>
<dbReference type="PROSITE" id="PS50995">
    <property type="entry name" value="HTH_MARR_2"/>
    <property type="match status" value="1"/>
</dbReference>
<protein>
    <submittedName>
        <fullName evidence="2">DNA-binding transcriptional regulator, MarR family</fullName>
    </submittedName>
</protein>
<dbReference type="SMART" id="SM00347">
    <property type="entry name" value="HTH_MARR"/>
    <property type="match status" value="1"/>
</dbReference>
<sequence length="163" mass="18302">MTSARWLDPEERQAWLALLAVTTLLPGNLDGALQREAKVTLFDYNVLAMLSEAEDRSLPMSELASRTYSSLSRLSHVVKKLELRGWVKRSPCAEDARVTMATLTEDGYSAIEQLAPAHVESVRDAVFDGLDHKDIADLERLGKKIVQRLEPSSWVLREPRINS</sequence>
<proteinExistence type="predicted"/>
<dbReference type="GO" id="GO:0006950">
    <property type="term" value="P:response to stress"/>
    <property type="evidence" value="ECO:0007669"/>
    <property type="project" value="TreeGrafter"/>
</dbReference>
<dbReference type="InterPro" id="IPR036388">
    <property type="entry name" value="WH-like_DNA-bd_sf"/>
</dbReference>
<dbReference type="STRING" id="37928.SAMN04489742_2872"/>
<evidence type="ECO:0000259" key="1">
    <source>
        <dbReference type="PROSITE" id="PS50995"/>
    </source>
</evidence>
<dbReference type="SUPFAM" id="SSF46785">
    <property type="entry name" value="Winged helix' DNA-binding domain"/>
    <property type="match status" value="1"/>
</dbReference>
<feature type="domain" description="HTH marR-type" evidence="1">
    <location>
        <begin position="1"/>
        <end position="147"/>
    </location>
</feature>
<keyword evidence="2" id="KW-0238">DNA-binding</keyword>
<dbReference type="InterPro" id="IPR000835">
    <property type="entry name" value="HTH_MarR-typ"/>
</dbReference>
<keyword evidence="3" id="KW-1185">Reference proteome</keyword>